<dbReference type="InterPro" id="IPR019734">
    <property type="entry name" value="TPR_rpt"/>
</dbReference>
<dbReference type="GO" id="GO:0016020">
    <property type="term" value="C:membrane"/>
    <property type="evidence" value="ECO:0007669"/>
    <property type="project" value="InterPro"/>
</dbReference>
<dbReference type="GO" id="GO:0005524">
    <property type="term" value="F:ATP binding"/>
    <property type="evidence" value="ECO:0007669"/>
    <property type="project" value="InterPro"/>
</dbReference>
<dbReference type="Gene3D" id="3.90.70.10">
    <property type="entry name" value="Cysteine proteinases"/>
    <property type="match status" value="1"/>
</dbReference>
<evidence type="ECO:0000313" key="4">
    <source>
        <dbReference type="EMBL" id="KKS07877.1"/>
    </source>
</evidence>
<dbReference type="GO" id="GO:0006508">
    <property type="term" value="P:proteolysis"/>
    <property type="evidence" value="ECO:0007669"/>
    <property type="project" value="InterPro"/>
</dbReference>
<evidence type="ECO:0000256" key="1">
    <source>
        <dbReference type="PROSITE-ProRule" id="PRU00339"/>
    </source>
</evidence>
<name>A0A0G0W758_UNCKA</name>
<dbReference type="InterPro" id="IPR011990">
    <property type="entry name" value="TPR-like_helical_dom_sf"/>
</dbReference>
<dbReference type="PROSITE" id="PS50990">
    <property type="entry name" value="PEPTIDASE_C39"/>
    <property type="match status" value="1"/>
</dbReference>
<evidence type="ECO:0000313" key="5">
    <source>
        <dbReference type="Proteomes" id="UP000034544"/>
    </source>
</evidence>
<reference evidence="4 5" key="1">
    <citation type="journal article" date="2015" name="Nature">
        <title>rRNA introns, odd ribosomes, and small enigmatic genomes across a large radiation of phyla.</title>
        <authorList>
            <person name="Brown C.T."/>
            <person name="Hug L.A."/>
            <person name="Thomas B.C."/>
            <person name="Sharon I."/>
            <person name="Castelle C.J."/>
            <person name="Singh A."/>
            <person name="Wilkins M.J."/>
            <person name="Williams K.H."/>
            <person name="Banfield J.F."/>
        </authorList>
    </citation>
    <scope>NUCLEOTIDE SEQUENCE [LARGE SCALE GENOMIC DNA]</scope>
</reference>
<feature type="repeat" description="TPR" evidence="1">
    <location>
        <begin position="329"/>
        <end position="362"/>
    </location>
</feature>
<feature type="transmembrane region" description="Helical" evidence="2">
    <location>
        <begin position="6"/>
        <end position="28"/>
    </location>
</feature>
<sequence>MRNVPAFAKVLILPLLAAASLLGVYYFSGKTDQKAVVKTQETVQETSAFEEEIETPPIIAPLPTQKTLINDYHVYQTFNNCGPASLSMALSYYGINVSQKTLGDQLRPFQNPQGDNDDKAVNPDELGKKAEEYGLLYYLRPMGTPELIKEFIFNDIPVIAITWLKDGEYIGHFRVIKGYDDSKGVFIQDDSYQGKNLEYTYGDFNKLWGAFNYQYIVLVRPGQKETAEKILGENLNKKVAWQSAKEESERILESSPGSIYDRFNLSVADYYLGDYEGAVAAYESVAGRLPFRMLWYQIEPILAYEKLGDDEKVLEMTRKVLDNENRAFSELYQIRGRVFMKQGDLDIAKEEFERALFYNGSFVLEDDELALLD</sequence>
<keyword evidence="1" id="KW-0802">TPR repeat</keyword>
<dbReference type="InterPro" id="IPR039564">
    <property type="entry name" value="Peptidase_C39-like"/>
</dbReference>
<protein>
    <submittedName>
        <fullName evidence="4">Tetratricopeptide TPR_1 repeat-containing protein</fullName>
    </submittedName>
</protein>
<keyword evidence="2" id="KW-0812">Transmembrane</keyword>
<dbReference type="InterPro" id="IPR005074">
    <property type="entry name" value="Peptidase_C39"/>
</dbReference>
<dbReference type="Proteomes" id="UP000034544">
    <property type="component" value="Unassembled WGS sequence"/>
</dbReference>
<keyword evidence="2" id="KW-0472">Membrane</keyword>
<evidence type="ECO:0000256" key="2">
    <source>
        <dbReference type="SAM" id="Phobius"/>
    </source>
</evidence>
<accession>A0A0G0W758</accession>
<comment type="caution">
    <text evidence="4">The sequence shown here is derived from an EMBL/GenBank/DDBJ whole genome shotgun (WGS) entry which is preliminary data.</text>
</comment>
<dbReference type="GO" id="GO:0008233">
    <property type="term" value="F:peptidase activity"/>
    <property type="evidence" value="ECO:0007669"/>
    <property type="project" value="InterPro"/>
</dbReference>
<gene>
    <name evidence="4" type="ORF">UU59_C0001G0050</name>
</gene>
<feature type="domain" description="Peptidase C39" evidence="3">
    <location>
        <begin position="76"/>
        <end position="215"/>
    </location>
</feature>
<dbReference type="PROSITE" id="PS50005">
    <property type="entry name" value="TPR"/>
    <property type="match status" value="1"/>
</dbReference>
<dbReference type="SUPFAM" id="SSF48452">
    <property type="entry name" value="TPR-like"/>
    <property type="match status" value="1"/>
</dbReference>
<proteinExistence type="predicted"/>
<dbReference type="Pfam" id="PF13529">
    <property type="entry name" value="Peptidase_C39_2"/>
    <property type="match status" value="1"/>
</dbReference>
<evidence type="ECO:0000259" key="3">
    <source>
        <dbReference type="PROSITE" id="PS50990"/>
    </source>
</evidence>
<dbReference type="EMBL" id="LCBF01000001">
    <property type="protein sequence ID" value="KKS07877.1"/>
    <property type="molecule type" value="Genomic_DNA"/>
</dbReference>
<dbReference type="Gene3D" id="1.25.40.10">
    <property type="entry name" value="Tetratricopeptide repeat domain"/>
    <property type="match status" value="1"/>
</dbReference>
<dbReference type="AlphaFoldDB" id="A0A0G0W758"/>
<keyword evidence="2" id="KW-1133">Transmembrane helix</keyword>
<organism evidence="4 5">
    <name type="scientific">candidate division WWE3 bacterium GW2011_GWE1_41_27</name>
    <dbReference type="NCBI Taxonomy" id="1619131"/>
    <lineage>
        <taxon>Bacteria</taxon>
        <taxon>Katanobacteria</taxon>
    </lineage>
</organism>